<feature type="region of interest" description="Disordered" evidence="1">
    <location>
        <begin position="1"/>
        <end position="35"/>
    </location>
</feature>
<evidence type="ECO:0000313" key="2">
    <source>
        <dbReference type="EMBL" id="TVU17826.1"/>
    </source>
</evidence>
<name>A0A5J9U2I1_9POAL</name>
<protein>
    <submittedName>
        <fullName evidence="2">Uncharacterized protein</fullName>
    </submittedName>
</protein>
<dbReference type="EMBL" id="RWGY01000029">
    <property type="protein sequence ID" value="TVU17826.1"/>
    <property type="molecule type" value="Genomic_DNA"/>
</dbReference>
<evidence type="ECO:0000313" key="3">
    <source>
        <dbReference type="Proteomes" id="UP000324897"/>
    </source>
</evidence>
<evidence type="ECO:0000256" key="1">
    <source>
        <dbReference type="SAM" id="MobiDB-lite"/>
    </source>
</evidence>
<feature type="non-terminal residue" evidence="2">
    <location>
        <position position="1"/>
    </location>
</feature>
<feature type="region of interest" description="Disordered" evidence="1">
    <location>
        <begin position="186"/>
        <end position="209"/>
    </location>
</feature>
<dbReference type="Proteomes" id="UP000324897">
    <property type="component" value="Chromosome 7"/>
</dbReference>
<reference evidence="2 3" key="1">
    <citation type="journal article" date="2019" name="Sci. Rep.">
        <title>A high-quality genome of Eragrostis curvula grass provides insights into Poaceae evolution and supports new strategies to enhance forage quality.</title>
        <authorList>
            <person name="Carballo J."/>
            <person name="Santos B.A.C.M."/>
            <person name="Zappacosta D."/>
            <person name="Garbus I."/>
            <person name="Selva J.P."/>
            <person name="Gallo C.A."/>
            <person name="Diaz A."/>
            <person name="Albertini E."/>
            <person name="Caccamo M."/>
            <person name="Echenique V."/>
        </authorList>
    </citation>
    <scope>NUCLEOTIDE SEQUENCE [LARGE SCALE GENOMIC DNA]</scope>
    <source>
        <strain evidence="3">cv. Victoria</strain>
        <tissue evidence="2">Leaf</tissue>
    </source>
</reference>
<gene>
    <name evidence="2" type="ORF">EJB05_33886</name>
</gene>
<organism evidence="2 3">
    <name type="scientific">Eragrostis curvula</name>
    <name type="common">weeping love grass</name>
    <dbReference type="NCBI Taxonomy" id="38414"/>
    <lineage>
        <taxon>Eukaryota</taxon>
        <taxon>Viridiplantae</taxon>
        <taxon>Streptophyta</taxon>
        <taxon>Embryophyta</taxon>
        <taxon>Tracheophyta</taxon>
        <taxon>Spermatophyta</taxon>
        <taxon>Magnoliopsida</taxon>
        <taxon>Liliopsida</taxon>
        <taxon>Poales</taxon>
        <taxon>Poaceae</taxon>
        <taxon>PACMAD clade</taxon>
        <taxon>Chloridoideae</taxon>
        <taxon>Eragrostideae</taxon>
        <taxon>Eragrostidinae</taxon>
        <taxon>Eragrostis</taxon>
    </lineage>
</organism>
<sequence length="265" mass="27696">MSPIISPPTAPPRRPRPSPAPIPPAGPPRPRRRAALPVTIRRAVRRAAVSVRAGVAAVVLVVRERAAAVGRHVTAGGVLVRRRERAAAAAGAPPRDGVRGDRAPALVVDIVRRGVRRRRRRQVGEPVRDVEHAALASADRAGHLVAEVALLLAALGRGGGEVPDGDEHLADVAVAEGALGAEQHVQGEAAARVGGGGRGRDGEAQRRLPHRVPAALAVGVRPVRRQPRVAAGDGRHGVHAHLGEEGHPLQVLGGDQRHLQHLITI</sequence>
<proteinExistence type="predicted"/>
<comment type="caution">
    <text evidence="2">The sequence shown here is derived from an EMBL/GenBank/DDBJ whole genome shotgun (WGS) entry which is preliminary data.</text>
</comment>
<dbReference type="AlphaFoldDB" id="A0A5J9U2I1"/>
<keyword evidence="3" id="KW-1185">Reference proteome</keyword>
<dbReference type="Gramene" id="TVU17826">
    <property type="protein sequence ID" value="TVU17826"/>
    <property type="gene ID" value="EJB05_33886"/>
</dbReference>
<feature type="compositionally biased region" description="Pro residues" evidence="1">
    <location>
        <begin position="1"/>
        <end position="28"/>
    </location>
</feature>
<accession>A0A5J9U2I1</accession>